<organism evidence="17 18">
    <name type="scientific">Funneliformis geosporum</name>
    <dbReference type="NCBI Taxonomy" id="1117311"/>
    <lineage>
        <taxon>Eukaryota</taxon>
        <taxon>Fungi</taxon>
        <taxon>Fungi incertae sedis</taxon>
        <taxon>Mucoromycota</taxon>
        <taxon>Glomeromycotina</taxon>
        <taxon>Glomeromycetes</taxon>
        <taxon>Glomerales</taxon>
        <taxon>Glomeraceae</taxon>
        <taxon>Funneliformis</taxon>
    </lineage>
</organism>
<accession>A0A9W4WSL0</accession>
<evidence type="ECO:0000256" key="4">
    <source>
        <dbReference type="ARBA" id="ARBA00012895"/>
    </source>
</evidence>
<name>A0A9W4WSL0_9GLOM</name>
<evidence type="ECO:0000256" key="13">
    <source>
        <dbReference type="PROSITE-ProRule" id="PRU01384"/>
    </source>
</evidence>
<keyword evidence="12 13" id="KW-0413">Isomerase</keyword>
<evidence type="ECO:0000256" key="8">
    <source>
        <dbReference type="ARBA" id="ARBA00022840"/>
    </source>
</evidence>
<dbReference type="PANTHER" id="PTHR10169:SF38">
    <property type="entry name" value="DNA TOPOISOMERASE 2"/>
    <property type="match status" value="1"/>
</dbReference>
<dbReference type="FunFam" id="3.30.1490.30:FF:000001">
    <property type="entry name" value="DNA topoisomerase 2"/>
    <property type="match status" value="1"/>
</dbReference>
<dbReference type="AlphaFoldDB" id="A0A9W4WSL0"/>
<evidence type="ECO:0000256" key="14">
    <source>
        <dbReference type="RuleBase" id="RU362094"/>
    </source>
</evidence>
<dbReference type="InterPro" id="IPR013760">
    <property type="entry name" value="Topo_IIA-like_dom_sf"/>
</dbReference>
<dbReference type="Proteomes" id="UP001153678">
    <property type="component" value="Unassembled WGS sequence"/>
</dbReference>
<keyword evidence="10 13" id="KW-0799">Topoisomerase</keyword>
<dbReference type="InterPro" id="IPR018522">
    <property type="entry name" value="TopoIIA_CS"/>
</dbReference>
<evidence type="ECO:0000256" key="12">
    <source>
        <dbReference type="ARBA" id="ARBA00023235"/>
    </source>
</evidence>
<dbReference type="InterPro" id="IPR034157">
    <property type="entry name" value="TOPRIM_TopoII"/>
</dbReference>
<keyword evidence="11 13" id="KW-0238">DNA-binding</keyword>
<comment type="catalytic activity">
    <reaction evidence="1 13 14">
        <text>ATP-dependent breakage, passage and rejoining of double-stranded DNA.</text>
        <dbReference type="EC" id="5.6.2.2"/>
    </reaction>
</comment>
<comment type="similarity">
    <text evidence="3 14">Belongs to the type II topoisomerase family.</text>
</comment>
<dbReference type="OrthoDB" id="276498at2759"/>
<dbReference type="GO" id="GO:0000819">
    <property type="term" value="P:sister chromatid segregation"/>
    <property type="evidence" value="ECO:0007669"/>
    <property type="project" value="TreeGrafter"/>
</dbReference>
<evidence type="ECO:0000256" key="10">
    <source>
        <dbReference type="ARBA" id="ARBA00023029"/>
    </source>
</evidence>
<evidence type="ECO:0000256" key="3">
    <source>
        <dbReference type="ARBA" id="ARBA00011080"/>
    </source>
</evidence>
<feature type="non-terminal residue" evidence="17">
    <location>
        <position position="1"/>
    </location>
</feature>
<dbReference type="InterPro" id="IPR020568">
    <property type="entry name" value="Ribosomal_Su5_D2-typ_SF"/>
</dbReference>
<dbReference type="GO" id="GO:0003677">
    <property type="term" value="F:DNA binding"/>
    <property type="evidence" value="ECO:0007669"/>
    <property type="project" value="UniProtKB-UniRule"/>
</dbReference>
<gene>
    <name evidence="17" type="ORF">FWILDA_LOCUS11298</name>
</gene>
<feature type="domain" description="Toprim" evidence="15">
    <location>
        <begin position="303"/>
        <end position="417"/>
    </location>
</feature>
<evidence type="ECO:0000259" key="15">
    <source>
        <dbReference type="PROSITE" id="PS50880"/>
    </source>
</evidence>
<dbReference type="PRINTS" id="PR01158">
    <property type="entry name" value="TOPISMRASEII"/>
</dbReference>
<dbReference type="PANTHER" id="PTHR10169">
    <property type="entry name" value="DNA TOPOISOMERASE/GYRASE"/>
    <property type="match status" value="1"/>
</dbReference>
<dbReference type="Gene3D" id="3.90.199.10">
    <property type="entry name" value="Topoisomerase II, domain 5"/>
    <property type="match status" value="1"/>
</dbReference>
<dbReference type="SUPFAM" id="SSF55874">
    <property type="entry name" value="ATPase domain of HSP90 chaperone/DNA topoisomerase II/histidine kinase"/>
    <property type="match status" value="1"/>
</dbReference>
<dbReference type="InterPro" id="IPR031660">
    <property type="entry name" value="TOPRIM_C"/>
</dbReference>
<evidence type="ECO:0000256" key="1">
    <source>
        <dbReference type="ARBA" id="ARBA00000185"/>
    </source>
</evidence>
<dbReference type="InterPro" id="IPR001241">
    <property type="entry name" value="Topo_IIA"/>
</dbReference>
<dbReference type="Gene3D" id="3.30.1360.40">
    <property type="match status" value="1"/>
</dbReference>
<reference evidence="17" key="1">
    <citation type="submission" date="2022-08" db="EMBL/GenBank/DDBJ databases">
        <authorList>
            <person name="Kallberg Y."/>
            <person name="Tangrot J."/>
            <person name="Rosling A."/>
        </authorList>
    </citation>
    <scope>NUCLEOTIDE SEQUENCE</scope>
    <source>
        <strain evidence="17">Wild A</strain>
    </source>
</reference>
<dbReference type="Gene3D" id="3.30.565.10">
    <property type="entry name" value="Histidine kinase-like ATPase, C-terminal domain"/>
    <property type="match status" value="1"/>
</dbReference>
<evidence type="ECO:0000256" key="7">
    <source>
        <dbReference type="ARBA" id="ARBA00022741"/>
    </source>
</evidence>
<dbReference type="PROSITE" id="PS50880">
    <property type="entry name" value="TOPRIM"/>
    <property type="match status" value="1"/>
</dbReference>
<dbReference type="InterPro" id="IPR036890">
    <property type="entry name" value="HATPase_C_sf"/>
</dbReference>
<dbReference type="EMBL" id="CAMKVN010003153">
    <property type="protein sequence ID" value="CAI2183876.1"/>
    <property type="molecule type" value="Genomic_DNA"/>
</dbReference>
<dbReference type="GO" id="GO:0000712">
    <property type="term" value="P:resolution of meiotic recombination intermediates"/>
    <property type="evidence" value="ECO:0007669"/>
    <property type="project" value="TreeGrafter"/>
</dbReference>
<evidence type="ECO:0000256" key="6">
    <source>
        <dbReference type="ARBA" id="ARBA00022723"/>
    </source>
</evidence>
<feature type="active site" description="O-(5'-phospho-DNA)-tyrosine intermediate" evidence="13">
    <location>
        <position position="640"/>
    </location>
</feature>
<dbReference type="SUPFAM" id="SSF54211">
    <property type="entry name" value="Ribosomal protein S5 domain 2-like"/>
    <property type="match status" value="1"/>
</dbReference>
<evidence type="ECO:0000256" key="9">
    <source>
        <dbReference type="ARBA" id="ARBA00022842"/>
    </source>
</evidence>
<dbReference type="SMART" id="SM00434">
    <property type="entry name" value="TOP4c"/>
    <property type="match status" value="1"/>
</dbReference>
<dbReference type="InterPro" id="IPR001154">
    <property type="entry name" value="TopoII_euk"/>
</dbReference>
<comment type="caution">
    <text evidence="17">The sequence shown here is derived from an EMBL/GenBank/DDBJ whole genome shotgun (WGS) entry which is preliminary data.</text>
</comment>
<dbReference type="InterPro" id="IPR003594">
    <property type="entry name" value="HATPase_dom"/>
</dbReference>
<dbReference type="InterPro" id="IPR013758">
    <property type="entry name" value="Topo_IIA_A/C_ab"/>
</dbReference>
<dbReference type="FunFam" id="3.90.199.10:FF:000002">
    <property type="entry name" value="DNA topoisomerase 2"/>
    <property type="match status" value="1"/>
</dbReference>
<comment type="subunit">
    <text evidence="14">Homodimer.</text>
</comment>
<keyword evidence="9" id="KW-0460">Magnesium</keyword>
<keyword evidence="8 14" id="KW-0067">ATP-binding</keyword>
<dbReference type="Pfam" id="PF02518">
    <property type="entry name" value="HATPase_c"/>
    <property type="match status" value="1"/>
</dbReference>
<evidence type="ECO:0000259" key="16">
    <source>
        <dbReference type="PROSITE" id="PS52040"/>
    </source>
</evidence>
<dbReference type="CDD" id="cd03365">
    <property type="entry name" value="TOPRIM_TopoIIA"/>
    <property type="match status" value="1"/>
</dbReference>
<dbReference type="InterPro" id="IPR050634">
    <property type="entry name" value="DNA_Topoisomerase_II"/>
</dbReference>
<dbReference type="GO" id="GO:0046872">
    <property type="term" value="F:metal ion binding"/>
    <property type="evidence" value="ECO:0007669"/>
    <property type="project" value="UniProtKB-KW"/>
</dbReference>
<sequence>TYRKVVPVEHVLLRPDSYVGSIDSVNEDMWIIDELEKFVSREITYVPALYKIVDEIFVNAVDNKVRDQKMNVIKVNIDKEEGQISVFNNGKGIPIEIHEVEDVYIPQLIFSQLFTSSHFNDNLKKVSGGRNGLGAKLTNIYSTEFILETSSNGKIYRQTFRNNSNEIEEPIINNHPLYKKKGGMDSKNDYTLVKFKPDFQKFKMSRFDDDIIGLIKKRVYDLAGSVGNKKDAKIKKNQIKNHMWIFINCLIENPSFDSQTKENLTLKATSFGSTCDPSDAFFNKRIAKLEDANKAGGRNAQDCTLILTEGDSAKTLAVAGLSEVGRDYYGIFPLRGKLLNVRECTHSQIMNNTEIQQIKQILGLKQGKEYTSTSELRYGHLMIMTDQDHDGSHIKGLIINFLDHFFPSLLKIPGFLWEFITPIVKCTKGDKEVSFFTMPEYENWMAKTPDAKNWKVKYYKGLGTSNTKEAKQYFRNLKRHKKPFAPMKEGERELIDMAFNKKKADDRKTWLSNFEFGTFMNHDEQEEITITDFINRELILFSRADNERSIPSVLDGLKPGQRKVLYTCFKKNYKKEIKVSSLSGAVLEQAAYHHGDASLHGTIIGMAQDFVGSNNVNILHGEGQFGTRAQGGKDAASARYISVTIPDITRKIFNPQDDSLLTYMNDDGQLVEPEWYLPILPMILVNGSEGIGTGWSSSIPNYNPQEIVDNLKRLINNEETVPMHPWYRGFQNYGKIGVNDDLIRITELPIRVWTQKYKERLEKCISGTYKKMPWILNYKEQHTTTTVDFTVKLSSESLKDCLEEGLENRFMMSSPIGTLNMARLL</sequence>
<keyword evidence="18" id="KW-1185">Reference proteome</keyword>
<keyword evidence="6" id="KW-0479">Metal-binding</keyword>
<dbReference type="InterPro" id="IPR006171">
    <property type="entry name" value="TOPRIM_dom"/>
</dbReference>
<dbReference type="InterPro" id="IPR013506">
    <property type="entry name" value="Topo_IIA_bsu_dom2"/>
</dbReference>
<evidence type="ECO:0000313" key="18">
    <source>
        <dbReference type="Proteomes" id="UP001153678"/>
    </source>
</evidence>
<feature type="domain" description="Topo IIA-type catalytic" evidence="16">
    <location>
        <begin position="550"/>
        <end position="825"/>
    </location>
</feature>
<dbReference type="Gene3D" id="3.40.50.670">
    <property type="match status" value="1"/>
</dbReference>
<proteinExistence type="inferred from homology"/>
<keyword evidence="7 14" id="KW-0547">Nucleotide-binding</keyword>
<dbReference type="GO" id="GO:0005634">
    <property type="term" value="C:nucleus"/>
    <property type="evidence" value="ECO:0007669"/>
    <property type="project" value="TreeGrafter"/>
</dbReference>
<dbReference type="FunFam" id="3.40.50.670:FF:000001">
    <property type="entry name" value="DNA topoisomerase 2"/>
    <property type="match status" value="2"/>
</dbReference>
<protein>
    <recommendedName>
        <fullName evidence="5 14">DNA topoisomerase 2</fullName>
        <ecNumber evidence="4 14">5.6.2.2</ecNumber>
    </recommendedName>
</protein>
<evidence type="ECO:0000256" key="2">
    <source>
        <dbReference type="ARBA" id="ARBA00001946"/>
    </source>
</evidence>
<dbReference type="GO" id="GO:0006265">
    <property type="term" value="P:DNA topological change"/>
    <property type="evidence" value="ECO:0007669"/>
    <property type="project" value="UniProtKB-UniRule"/>
</dbReference>
<dbReference type="EC" id="5.6.2.2" evidence="4 14"/>
<dbReference type="Pfam" id="PF16898">
    <property type="entry name" value="TOPRIM_C"/>
    <property type="match status" value="1"/>
</dbReference>
<dbReference type="Pfam" id="PF00521">
    <property type="entry name" value="DNA_topoisoIV"/>
    <property type="match status" value="1"/>
</dbReference>
<dbReference type="PRINTS" id="PR00418">
    <property type="entry name" value="TPI2FAMILY"/>
</dbReference>
<evidence type="ECO:0000256" key="11">
    <source>
        <dbReference type="ARBA" id="ARBA00023125"/>
    </source>
</evidence>
<dbReference type="SUPFAM" id="SSF56719">
    <property type="entry name" value="Type II DNA topoisomerase"/>
    <property type="match status" value="1"/>
</dbReference>
<dbReference type="SMART" id="SM00433">
    <property type="entry name" value="TOP2c"/>
    <property type="match status" value="1"/>
</dbReference>
<dbReference type="Pfam" id="PF00204">
    <property type="entry name" value="DNA_gyraseB"/>
    <property type="match status" value="1"/>
</dbReference>
<dbReference type="InterPro" id="IPR013759">
    <property type="entry name" value="Topo_IIA_B_C"/>
</dbReference>
<comment type="function">
    <text evidence="14">Control of topological states of DNA by transient breakage and subsequent rejoining of DNA strands. Topoisomerase II makes double-strand breaks.</text>
</comment>
<comment type="cofactor">
    <cofactor evidence="2">
        <name>Mg(2+)</name>
        <dbReference type="ChEBI" id="CHEBI:18420"/>
    </cofactor>
</comment>
<dbReference type="InterPro" id="IPR002205">
    <property type="entry name" value="Topo_IIA_dom_A"/>
</dbReference>
<dbReference type="Gene3D" id="3.30.1490.30">
    <property type="match status" value="1"/>
</dbReference>
<evidence type="ECO:0000313" key="17">
    <source>
        <dbReference type="EMBL" id="CAI2183876.1"/>
    </source>
</evidence>
<dbReference type="PROSITE" id="PS00177">
    <property type="entry name" value="TOPOISOMERASE_II"/>
    <property type="match status" value="1"/>
</dbReference>
<evidence type="ECO:0000256" key="5">
    <source>
        <dbReference type="ARBA" id="ARBA00019635"/>
    </source>
</evidence>
<dbReference type="GO" id="GO:0005524">
    <property type="term" value="F:ATP binding"/>
    <property type="evidence" value="ECO:0007669"/>
    <property type="project" value="UniProtKB-UniRule"/>
</dbReference>
<dbReference type="Pfam" id="PF01751">
    <property type="entry name" value="Toprim"/>
    <property type="match status" value="1"/>
</dbReference>
<dbReference type="GO" id="GO:0003918">
    <property type="term" value="F:DNA topoisomerase type II (double strand cut, ATP-hydrolyzing) activity"/>
    <property type="evidence" value="ECO:0007669"/>
    <property type="project" value="UniProtKB-UniRule"/>
</dbReference>
<dbReference type="PROSITE" id="PS52040">
    <property type="entry name" value="TOPO_IIA"/>
    <property type="match status" value="1"/>
</dbReference>